<dbReference type="Proteomes" id="UP000019250">
    <property type="component" value="Unassembled WGS sequence"/>
</dbReference>
<protein>
    <submittedName>
        <fullName evidence="1">Uncharacterized protein</fullName>
    </submittedName>
</protein>
<proteinExistence type="predicted"/>
<evidence type="ECO:0000313" key="1">
    <source>
        <dbReference type="EMBL" id="EUK17847.1"/>
    </source>
</evidence>
<dbReference type="EMBL" id="ATSX01000002">
    <property type="protein sequence ID" value="EUK17847.1"/>
    <property type="molecule type" value="Genomic_DNA"/>
</dbReference>
<gene>
    <name evidence="1" type="ORF">COMX_07630</name>
</gene>
<reference evidence="1 2" key="1">
    <citation type="journal article" date="2014" name="Genome Announc.">
        <title>Draft Genome Sequence of Commensalibacter papalotli MX01, a Symbiont Identified from the Guts of Overwintering Monarch Butterflies.</title>
        <authorList>
            <person name="Servin-Garciduenas L.E."/>
            <person name="Sanchez-Quinto A."/>
            <person name="Martinez-Romero E."/>
        </authorList>
    </citation>
    <scope>NUCLEOTIDE SEQUENCE [LARGE SCALE GENOMIC DNA]</scope>
    <source>
        <strain evidence="2">MX-MONARCH01</strain>
    </source>
</reference>
<accession>W7DKI0</accession>
<organism evidence="1 2">
    <name type="scientific">Commensalibacter papalotli</name>
    <name type="common">ex Servin-Garciduenas et al. 2014</name>
    <dbReference type="NCBI Taxonomy" id="1208583"/>
    <lineage>
        <taxon>Bacteria</taxon>
        <taxon>Pseudomonadati</taxon>
        <taxon>Pseudomonadota</taxon>
        <taxon>Alphaproteobacteria</taxon>
        <taxon>Acetobacterales</taxon>
        <taxon>Acetobacteraceae</taxon>
    </lineage>
</organism>
<evidence type="ECO:0000313" key="2">
    <source>
        <dbReference type="Proteomes" id="UP000019250"/>
    </source>
</evidence>
<comment type="caution">
    <text evidence="1">The sequence shown here is derived from an EMBL/GenBank/DDBJ whole genome shotgun (WGS) entry which is preliminary data.</text>
</comment>
<keyword evidence="2" id="KW-1185">Reference proteome</keyword>
<name>W7DKI0_9PROT</name>
<sequence length="65" mass="7685">MKNTVRIKNVLMVAKKIIVVLDFQPNIMGSKIRQRLVLNLKPKIKPKSILKPIQIYFRMNISLFY</sequence>
<dbReference type="AlphaFoldDB" id="W7DKI0"/>